<sequence>MAMQCKRAFLVEVTSMLVCALSACASLPPRDPSGPVYHCVDRTMNYRPDRRPITHLDVFEYGTYRLEDRPTISGGGICITMRVPRTAHVRYWLGEQLVDKHFDLAMLNAAMVRDKSVEFYFNADSVELRLVTTVHNGPPIIQVLQRQ</sequence>
<evidence type="ECO:0000256" key="1">
    <source>
        <dbReference type="SAM" id="SignalP"/>
    </source>
</evidence>
<proteinExistence type="predicted"/>
<dbReference type="EMBL" id="JAEPBG010000003">
    <property type="protein sequence ID" value="MBK4734905.1"/>
    <property type="molecule type" value="Genomic_DNA"/>
</dbReference>
<organism evidence="2 3">
    <name type="scientific">Noviherbaspirillum pedocola</name>
    <dbReference type="NCBI Taxonomy" id="2801341"/>
    <lineage>
        <taxon>Bacteria</taxon>
        <taxon>Pseudomonadati</taxon>
        <taxon>Pseudomonadota</taxon>
        <taxon>Betaproteobacteria</taxon>
        <taxon>Burkholderiales</taxon>
        <taxon>Oxalobacteraceae</taxon>
        <taxon>Noviherbaspirillum</taxon>
    </lineage>
</organism>
<keyword evidence="1" id="KW-0732">Signal</keyword>
<name>A0A934W6B0_9BURK</name>
<dbReference type="Proteomes" id="UP000622890">
    <property type="component" value="Unassembled WGS sequence"/>
</dbReference>
<dbReference type="RefSeq" id="WP_200591675.1">
    <property type="nucleotide sequence ID" value="NZ_JAEPBG010000003.1"/>
</dbReference>
<dbReference type="AlphaFoldDB" id="A0A934W6B0"/>
<evidence type="ECO:0000313" key="2">
    <source>
        <dbReference type="EMBL" id="MBK4734905.1"/>
    </source>
</evidence>
<protein>
    <recommendedName>
        <fullName evidence="4">Lipoprotein</fullName>
    </recommendedName>
</protein>
<keyword evidence="3" id="KW-1185">Reference proteome</keyword>
<feature type="signal peptide" evidence="1">
    <location>
        <begin position="1"/>
        <end position="25"/>
    </location>
</feature>
<feature type="chain" id="PRO_5037887067" description="Lipoprotein" evidence="1">
    <location>
        <begin position="26"/>
        <end position="147"/>
    </location>
</feature>
<reference evidence="2" key="1">
    <citation type="submission" date="2021-01" db="EMBL/GenBank/DDBJ databases">
        <title>Genome sequence of strain Noviherbaspirillum sp. DKR-6.</title>
        <authorList>
            <person name="Chaudhary D.K."/>
        </authorList>
    </citation>
    <scope>NUCLEOTIDE SEQUENCE</scope>
    <source>
        <strain evidence="2">DKR-6</strain>
    </source>
</reference>
<accession>A0A934W6B0</accession>
<evidence type="ECO:0008006" key="4">
    <source>
        <dbReference type="Google" id="ProtNLM"/>
    </source>
</evidence>
<gene>
    <name evidence="2" type="ORF">JJB74_09835</name>
</gene>
<evidence type="ECO:0000313" key="3">
    <source>
        <dbReference type="Proteomes" id="UP000622890"/>
    </source>
</evidence>
<comment type="caution">
    <text evidence="2">The sequence shown here is derived from an EMBL/GenBank/DDBJ whole genome shotgun (WGS) entry which is preliminary data.</text>
</comment>
<dbReference type="PROSITE" id="PS51257">
    <property type="entry name" value="PROKAR_LIPOPROTEIN"/>
    <property type="match status" value="1"/>
</dbReference>